<organism evidence="1">
    <name type="scientific">Arundo donax</name>
    <name type="common">Giant reed</name>
    <name type="synonym">Donax arundinaceus</name>
    <dbReference type="NCBI Taxonomy" id="35708"/>
    <lineage>
        <taxon>Eukaryota</taxon>
        <taxon>Viridiplantae</taxon>
        <taxon>Streptophyta</taxon>
        <taxon>Embryophyta</taxon>
        <taxon>Tracheophyta</taxon>
        <taxon>Spermatophyta</taxon>
        <taxon>Magnoliopsida</taxon>
        <taxon>Liliopsida</taxon>
        <taxon>Poales</taxon>
        <taxon>Poaceae</taxon>
        <taxon>PACMAD clade</taxon>
        <taxon>Arundinoideae</taxon>
        <taxon>Arundineae</taxon>
        <taxon>Arundo</taxon>
    </lineage>
</organism>
<evidence type="ECO:0000313" key="1">
    <source>
        <dbReference type="EMBL" id="JAD77352.1"/>
    </source>
</evidence>
<reference evidence="1" key="1">
    <citation type="submission" date="2014-09" db="EMBL/GenBank/DDBJ databases">
        <authorList>
            <person name="Magalhaes I.L.F."/>
            <person name="Oliveira U."/>
            <person name="Santos F.R."/>
            <person name="Vidigal T.H.D.A."/>
            <person name="Brescovit A.D."/>
            <person name="Santos A.J."/>
        </authorList>
    </citation>
    <scope>NUCLEOTIDE SEQUENCE</scope>
    <source>
        <tissue evidence="1">Shoot tissue taken approximately 20 cm above the soil surface</tissue>
    </source>
</reference>
<name>A0A0A9D0S9_ARUDO</name>
<accession>A0A0A9D0S9</accession>
<protein>
    <submittedName>
        <fullName evidence="1">Uncharacterized protein</fullName>
    </submittedName>
</protein>
<sequence>MFHLPRDQAEPCNLNFEVQMHQLLSNKQPELEEAFPESQELLYQCEWAGSLPQESDFWPCGTHQTLEDHRTQIHTTEPIAANVNSLSQRMLSSCYKLRKLLHL</sequence>
<proteinExistence type="predicted"/>
<dbReference type="AlphaFoldDB" id="A0A0A9D0S9"/>
<reference evidence="1" key="2">
    <citation type="journal article" date="2015" name="Data Brief">
        <title>Shoot transcriptome of the giant reed, Arundo donax.</title>
        <authorList>
            <person name="Barrero R.A."/>
            <person name="Guerrero F.D."/>
            <person name="Moolhuijzen P."/>
            <person name="Goolsby J.A."/>
            <person name="Tidwell J."/>
            <person name="Bellgard S.E."/>
            <person name="Bellgard M.I."/>
        </authorList>
    </citation>
    <scope>NUCLEOTIDE SEQUENCE</scope>
    <source>
        <tissue evidence="1">Shoot tissue taken approximately 20 cm above the soil surface</tissue>
    </source>
</reference>
<dbReference type="EMBL" id="GBRH01220543">
    <property type="protein sequence ID" value="JAD77352.1"/>
    <property type="molecule type" value="Transcribed_RNA"/>
</dbReference>